<keyword evidence="4 6" id="KW-0804">Transcription</keyword>
<comment type="subcellular location">
    <subcellularLocation>
        <location evidence="1 6">Nucleus</location>
    </subcellularLocation>
</comment>
<comment type="function">
    <text evidence="6">Component of the Mediator complex, a coactivator involved in the regulated transcription of nearly all RNA polymerase II-dependent genes. Mediator functions as a bridge to convey information from gene-specific regulatory proteins to the basal RNA polymerase II transcription machinery. Mediator is recruited to promoters by direct interactions with regulatory proteins and serves as a scaffold for the assembly of a functional preinitiation complex with RNA polymerase II and the general transcription factors.</text>
</comment>
<evidence type="ECO:0000256" key="4">
    <source>
        <dbReference type="ARBA" id="ARBA00023163"/>
    </source>
</evidence>
<name>A0AAV5T1R5_9BILA</name>
<evidence type="ECO:0000256" key="6">
    <source>
        <dbReference type="RuleBase" id="RU364151"/>
    </source>
</evidence>
<accession>A0AAV5T1R5</accession>
<feature type="region of interest" description="Disordered" evidence="7">
    <location>
        <begin position="173"/>
        <end position="229"/>
    </location>
</feature>
<evidence type="ECO:0000256" key="7">
    <source>
        <dbReference type="SAM" id="MobiDB-lite"/>
    </source>
</evidence>
<sequence length="229" mass="26362">MLLAQVAPMERAPIKTKIRLPAPTPPTPFYTMKPNLTTPSQLLGSMDLLSVYDLSNSYNKFCSPQGIKRIANENLKTFLPHLYGDFNWQKGQEISWLKMLIEKPPITGKEIAPLNASAMASFKLQPGIVDEPYRSLFDTSHELVKEGPIPEQKIVKKEKRKIKMSIDPLDEDCIDNWATDGNAPDMGSDDEGGTKKKKKKSDKDRERERKERRRKRKRKRRRVNEKGRR</sequence>
<dbReference type="InterPro" id="IPR019403">
    <property type="entry name" value="Mediator_Med19_met"/>
</dbReference>
<dbReference type="EMBL" id="BTSX01000003">
    <property type="protein sequence ID" value="GMS89005.1"/>
    <property type="molecule type" value="Genomic_DNA"/>
</dbReference>
<dbReference type="Pfam" id="PF10278">
    <property type="entry name" value="Med19"/>
    <property type="match status" value="1"/>
</dbReference>
<protein>
    <recommendedName>
        <fullName evidence="6">Mediator of RNA polymerase II transcription subunit 19</fullName>
    </recommendedName>
    <alternativeName>
        <fullName evidence="6">Mediator complex subunit 19</fullName>
    </alternativeName>
</protein>
<feature type="non-terminal residue" evidence="8">
    <location>
        <position position="229"/>
    </location>
</feature>
<dbReference type="GO" id="GO:0016592">
    <property type="term" value="C:mediator complex"/>
    <property type="evidence" value="ECO:0007669"/>
    <property type="project" value="InterPro"/>
</dbReference>
<proteinExistence type="inferred from homology"/>
<evidence type="ECO:0000256" key="3">
    <source>
        <dbReference type="ARBA" id="ARBA00023015"/>
    </source>
</evidence>
<organism evidence="8 9">
    <name type="scientific">Pristionchus entomophagus</name>
    <dbReference type="NCBI Taxonomy" id="358040"/>
    <lineage>
        <taxon>Eukaryota</taxon>
        <taxon>Metazoa</taxon>
        <taxon>Ecdysozoa</taxon>
        <taxon>Nematoda</taxon>
        <taxon>Chromadorea</taxon>
        <taxon>Rhabditida</taxon>
        <taxon>Rhabditina</taxon>
        <taxon>Diplogasteromorpha</taxon>
        <taxon>Diplogasteroidea</taxon>
        <taxon>Neodiplogasteridae</taxon>
        <taxon>Pristionchus</taxon>
    </lineage>
</organism>
<keyword evidence="6" id="KW-0010">Activator</keyword>
<dbReference type="GO" id="GO:0045944">
    <property type="term" value="P:positive regulation of transcription by RNA polymerase II"/>
    <property type="evidence" value="ECO:0007669"/>
    <property type="project" value="TreeGrafter"/>
</dbReference>
<gene>
    <name evidence="6" type="primary">MED19</name>
    <name evidence="8" type="ORF">PENTCL1PPCAC_11180</name>
</gene>
<keyword evidence="3 6" id="KW-0805">Transcription regulation</keyword>
<dbReference type="GO" id="GO:0003712">
    <property type="term" value="F:transcription coregulator activity"/>
    <property type="evidence" value="ECO:0007669"/>
    <property type="project" value="InterPro"/>
</dbReference>
<feature type="compositionally biased region" description="Basic residues" evidence="7">
    <location>
        <begin position="210"/>
        <end position="223"/>
    </location>
</feature>
<evidence type="ECO:0000256" key="5">
    <source>
        <dbReference type="ARBA" id="ARBA00023242"/>
    </source>
</evidence>
<comment type="similarity">
    <text evidence="2 6">Belongs to the Mediator complex subunit 19 family.</text>
</comment>
<dbReference type="AlphaFoldDB" id="A0AAV5T1R5"/>
<evidence type="ECO:0000256" key="2">
    <source>
        <dbReference type="ARBA" id="ARBA00009259"/>
    </source>
</evidence>
<keyword evidence="9" id="KW-1185">Reference proteome</keyword>
<evidence type="ECO:0000313" key="8">
    <source>
        <dbReference type="EMBL" id="GMS89005.1"/>
    </source>
</evidence>
<keyword evidence="5 6" id="KW-0539">Nucleus</keyword>
<reference evidence="8" key="1">
    <citation type="submission" date="2023-10" db="EMBL/GenBank/DDBJ databases">
        <title>Genome assembly of Pristionchus species.</title>
        <authorList>
            <person name="Yoshida K."/>
            <person name="Sommer R.J."/>
        </authorList>
    </citation>
    <scope>NUCLEOTIDE SEQUENCE</scope>
    <source>
        <strain evidence="8">RS0144</strain>
    </source>
</reference>
<dbReference type="PANTHER" id="PTHR22536:SF1">
    <property type="entry name" value="MEDIATOR OF RNA POLYMERASE II TRANSCRIPTION SUBUNIT 19"/>
    <property type="match status" value="1"/>
</dbReference>
<dbReference type="Proteomes" id="UP001432027">
    <property type="component" value="Unassembled WGS sequence"/>
</dbReference>
<comment type="caution">
    <text evidence="8">The sequence shown here is derived from an EMBL/GenBank/DDBJ whole genome shotgun (WGS) entry which is preliminary data.</text>
</comment>
<dbReference type="PANTHER" id="PTHR22536">
    <property type="entry name" value="LUNG CANCER METASTASIS-RELATED LCMR1 PROTEIN"/>
    <property type="match status" value="1"/>
</dbReference>
<comment type="subunit">
    <text evidence="6">Component of the Mediator complex.</text>
</comment>
<evidence type="ECO:0000256" key="1">
    <source>
        <dbReference type="ARBA" id="ARBA00004123"/>
    </source>
</evidence>
<evidence type="ECO:0000313" key="9">
    <source>
        <dbReference type="Proteomes" id="UP001432027"/>
    </source>
</evidence>